<gene>
    <name evidence="2" type="ORF">N792_06105</name>
</gene>
<dbReference type="InterPro" id="IPR042095">
    <property type="entry name" value="SUMF_sf"/>
</dbReference>
<feature type="domain" description="Sulfatase-modifying factor enzyme-like" evidence="1">
    <location>
        <begin position="349"/>
        <end position="622"/>
    </location>
</feature>
<dbReference type="InterPro" id="IPR016187">
    <property type="entry name" value="CTDL_fold"/>
</dbReference>
<evidence type="ECO:0000313" key="3">
    <source>
        <dbReference type="Proteomes" id="UP000030017"/>
    </source>
</evidence>
<dbReference type="STRING" id="1122185.N792_06105"/>
<dbReference type="SUPFAM" id="SSF56436">
    <property type="entry name" value="C-type lectin-like"/>
    <property type="match status" value="1"/>
</dbReference>
<dbReference type="InterPro" id="IPR005532">
    <property type="entry name" value="SUMF_dom"/>
</dbReference>
<accession>A0A0A0EP88</accession>
<evidence type="ECO:0000259" key="1">
    <source>
        <dbReference type="Pfam" id="PF03781"/>
    </source>
</evidence>
<dbReference type="SUPFAM" id="SSF48452">
    <property type="entry name" value="TPR-like"/>
    <property type="match status" value="1"/>
</dbReference>
<evidence type="ECO:0000313" key="2">
    <source>
        <dbReference type="EMBL" id="KGM51923.1"/>
    </source>
</evidence>
<dbReference type="PANTHER" id="PTHR23150">
    <property type="entry name" value="SULFATASE MODIFYING FACTOR 1, 2"/>
    <property type="match status" value="1"/>
</dbReference>
<dbReference type="Gene3D" id="1.25.40.10">
    <property type="entry name" value="Tetratricopeptide repeat domain"/>
    <property type="match status" value="1"/>
</dbReference>
<name>A0A0A0EP88_9GAMM</name>
<dbReference type="GO" id="GO:0120147">
    <property type="term" value="F:formylglycine-generating oxidase activity"/>
    <property type="evidence" value="ECO:0007669"/>
    <property type="project" value="TreeGrafter"/>
</dbReference>
<dbReference type="PANTHER" id="PTHR23150:SF35">
    <property type="entry name" value="BLL6746 PROTEIN"/>
    <property type="match status" value="1"/>
</dbReference>
<protein>
    <recommendedName>
        <fullName evidence="1">Sulfatase-modifying factor enzyme-like domain-containing protein</fullName>
    </recommendedName>
</protein>
<comment type="caution">
    <text evidence="2">The sequence shown here is derived from an EMBL/GenBank/DDBJ whole genome shotgun (WGS) entry which is preliminary data.</text>
</comment>
<proteinExistence type="predicted"/>
<dbReference type="Gene3D" id="3.90.1580.10">
    <property type="entry name" value="paralog of FGE (formylglycine-generating enzyme)"/>
    <property type="match status" value="1"/>
</dbReference>
<dbReference type="AlphaFoldDB" id="A0A0A0EP88"/>
<reference evidence="2 3" key="1">
    <citation type="submission" date="2013-08" db="EMBL/GenBank/DDBJ databases">
        <title>Genome sequencing of Lysobacter.</title>
        <authorList>
            <person name="Zhang S."/>
            <person name="Wang G."/>
        </authorList>
    </citation>
    <scope>NUCLEOTIDE SEQUENCE [LARGE SCALE GENOMIC DNA]</scope>
    <source>
        <strain evidence="2 3">Ko07</strain>
    </source>
</reference>
<dbReference type="eggNOG" id="COG1262">
    <property type="taxonomic scope" value="Bacteria"/>
</dbReference>
<dbReference type="PROSITE" id="PS51257">
    <property type="entry name" value="PROKAR_LIPOPROTEIN"/>
    <property type="match status" value="1"/>
</dbReference>
<sequence length="624" mass="67110">MPPQPPRRSHPTGRAGLSAALALAVLLAACSRPPDETPDTAQGDVSEARAPVVTIGEDQEVPVWRAPDVEVDAENIAGLKQQAAEALEAGELFGSDDDAIPLYMALQQQAPTDAEVSAGLDHALEALLARGELALADVDADPAQLRSAHEIAAVARTVAPADPRVAAWLGRLDLVDQAQQASLRGERALNDGQIGEDGKKDGAIAYFREALAIRPHDARATQGLAAAESGLIRRAEIAAGKDDYTEADMWLEKAASVRPQLDTVAQARTRIARMRGARVSSLRDEGIVALAHEGGIDTAREHLATLLRIAPAADPAAIELRERIELASHYGLFRPGQAFTEALRQGGRGPELVVIPHGAFRMGADAREAGSSDAERPTRNVRFDRGLAVARHEVTVGEFRRFVTATAYRTRADRRGYSTVYDERSGNLVRRNGVDWRSDYAGAPAGDHLPVVHVSAKDAQAYAQWLSDQTGQHYRLPSEAEFEYMLRAGSPGPFPWGAGGPPEDAGNFTGALDESPSGRHWRNAFADYGDGAWGPARVGSYAANAYGLHDLSGNVSEWVADCWHSNYRRAPSDGKAWINPGCQERVVRGGSWASSPQQTRSAWRLGSDVDTTNARVGFRVVREI</sequence>
<organism evidence="2 3">
    <name type="scientific">Lysobacter concretionis Ko07 = DSM 16239</name>
    <dbReference type="NCBI Taxonomy" id="1122185"/>
    <lineage>
        <taxon>Bacteria</taxon>
        <taxon>Pseudomonadati</taxon>
        <taxon>Pseudomonadota</taxon>
        <taxon>Gammaproteobacteria</taxon>
        <taxon>Lysobacterales</taxon>
        <taxon>Lysobacteraceae</taxon>
        <taxon>Novilysobacter</taxon>
    </lineage>
</organism>
<dbReference type="Proteomes" id="UP000030017">
    <property type="component" value="Unassembled WGS sequence"/>
</dbReference>
<dbReference type="InterPro" id="IPR051043">
    <property type="entry name" value="Sulfatase_Mod_Factor_Kinase"/>
</dbReference>
<dbReference type="EMBL" id="AVPS01000004">
    <property type="protein sequence ID" value="KGM51923.1"/>
    <property type="molecule type" value="Genomic_DNA"/>
</dbReference>
<dbReference type="Pfam" id="PF03781">
    <property type="entry name" value="FGE-sulfatase"/>
    <property type="match status" value="1"/>
</dbReference>
<dbReference type="InterPro" id="IPR011990">
    <property type="entry name" value="TPR-like_helical_dom_sf"/>
</dbReference>
<keyword evidence="3" id="KW-1185">Reference proteome</keyword>